<reference evidence="2 3" key="1">
    <citation type="submission" date="2015-11" db="EMBL/GenBank/DDBJ databases">
        <title>Gut virome of resus macaques with acute and chronic diarrhea versus healthy controlls.</title>
        <authorList>
            <person name="Kapusinszky B."/>
            <person name="Ardeshir A."/>
            <person name="Mulvaney U."/>
            <person name="Deng X."/>
            <person name="Delwart E.L."/>
        </authorList>
    </citation>
    <scope>NUCLEOTIDE SEQUENCE [LARGE SCALE GENOMIC DNA]</scope>
    <source>
        <strain evidence="2">Masavirus</strain>
    </source>
</reference>
<keyword evidence="1" id="KW-0472">Membrane</keyword>
<dbReference type="Proteomes" id="UP000288011">
    <property type="component" value="Segment"/>
</dbReference>
<evidence type="ECO:0000256" key="1">
    <source>
        <dbReference type="SAM" id="Phobius"/>
    </source>
</evidence>
<proteinExistence type="predicted"/>
<sequence>MTSPQKLEKWAWLVSILQKEGWFTNTGKDSTKIIVVFVSLLAMLLWLVPRCCLPILSRSVLKLVRSRPRTCLIRSCTKPVPTTRCLRSSTESMLDLPQQMWMSPRTRSLLLMKLLLGTLVWLSVNTVLSL</sequence>
<evidence type="ECO:0000313" key="2">
    <source>
        <dbReference type="EMBL" id="APG55843.1"/>
    </source>
</evidence>
<keyword evidence="1" id="KW-1133">Transmembrane helix</keyword>
<keyword evidence="3" id="KW-1185">Reference proteome</keyword>
<protein>
    <submittedName>
        <fullName evidence="2">Uncharacterized protein</fullName>
    </submittedName>
</protein>
<feature type="transmembrane region" description="Helical" evidence="1">
    <location>
        <begin position="33"/>
        <end position="56"/>
    </location>
</feature>
<name>A0A1W5PX85_9VIRU</name>
<dbReference type="EMBL" id="KU058671">
    <property type="protein sequence ID" value="APG55843.1"/>
    <property type="molecule type" value="Genomic_DNA"/>
</dbReference>
<feature type="transmembrane region" description="Helical" evidence="1">
    <location>
        <begin position="109"/>
        <end position="128"/>
    </location>
</feature>
<organism evidence="2 3">
    <name type="scientific">Macaca mulatta feces associated virus 3</name>
    <dbReference type="NCBI Taxonomy" id="2499225"/>
    <lineage>
        <taxon>Viruses</taxon>
        <taxon>Monodnaviria</taxon>
        <taxon>Shotokuvirae</taxon>
        <taxon>Cressdnaviricota</taxon>
        <taxon>Arfiviricetes</taxon>
        <taxon>Cremevirales</taxon>
        <taxon>Smacoviridae</taxon>
        <taxon>Porprismacovirus</taxon>
        <taxon>Porprismacovirus macas3</taxon>
    </lineage>
</organism>
<accession>A0A1W5PX85</accession>
<dbReference type="KEGG" id="vg:80521773"/>
<keyword evidence="1" id="KW-0812">Transmembrane</keyword>
<dbReference type="GeneID" id="80521773"/>
<dbReference type="RefSeq" id="YP_010784552.1">
    <property type="nucleotide sequence ID" value="NC_075295.1"/>
</dbReference>
<evidence type="ECO:0000313" key="3">
    <source>
        <dbReference type="Proteomes" id="UP000288011"/>
    </source>
</evidence>